<evidence type="ECO:0000313" key="4">
    <source>
        <dbReference type="Proteomes" id="UP000465785"/>
    </source>
</evidence>
<proteinExistence type="predicted"/>
<evidence type="ECO:0000313" key="3">
    <source>
        <dbReference type="EMBL" id="BBY93950.1"/>
    </source>
</evidence>
<dbReference type="Pfam" id="PF14230">
    <property type="entry name" value="DUF4333"/>
    <property type="match status" value="1"/>
</dbReference>
<dbReference type="EMBL" id="AP022601">
    <property type="protein sequence ID" value="BBY93950.1"/>
    <property type="molecule type" value="Genomic_DNA"/>
</dbReference>
<evidence type="ECO:0000259" key="2">
    <source>
        <dbReference type="Pfam" id="PF14230"/>
    </source>
</evidence>
<organism evidence="3 4">
    <name type="scientific">Mycobacterium gallinarum</name>
    <dbReference type="NCBI Taxonomy" id="39689"/>
    <lineage>
        <taxon>Bacteria</taxon>
        <taxon>Bacillati</taxon>
        <taxon>Actinomycetota</taxon>
        <taxon>Actinomycetes</taxon>
        <taxon>Mycobacteriales</taxon>
        <taxon>Mycobacteriaceae</taxon>
        <taxon>Mycobacterium</taxon>
    </lineage>
</organism>
<dbReference type="Proteomes" id="UP000465785">
    <property type="component" value="Chromosome"/>
</dbReference>
<dbReference type="KEGG" id="mgau:MGALJ_36190"/>
<dbReference type="InterPro" id="IPR025637">
    <property type="entry name" value="DUF4333"/>
</dbReference>
<keyword evidence="4" id="KW-1185">Reference proteome</keyword>
<protein>
    <recommendedName>
        <fullName evidence="2">DUF4333 domain-containing protein</fullName>
    </recommendedName>
</protein>
<feature type="domain" description="DUF4333" evidence="2">
    <location>
        <begin position="33"/>
        <end position="98"/>
    </location>
</feature>
<accession>A0A9W4BA90</accession>
<feature type="signal peptide" evidence="1">
    <location>
        <begin position="1"/>
        <end position="31"/>
    </location>
</feature>
<name>A0A9W4BA90_9MYCO</name>
<feature type="chain" id="PRO_5040907115" description="DUF4333 domain-containing protein" evidence="1">
    <location>
        <begin position="32"/>
        <end position="110"/>
    </location>
</feature>
<dbReference type="AlphaFoldDB" id="A0A9W4BA90"/>
<evidence type="ECO:0000256" key="1">
    <source>
        <dbReference type="SAM" id="SignalP"/>
    </source>
</evidence>
<gene>
    <name evidence="3" type="ORF">MGALJ_36190</name>
</gene>
<dbReference type="RefSeq" id="WP_174262102.1">
    <property type="nucleotide sequence ID" value="NZ_AP022601.1"/>
</dbReference>
<keyword evidence="1" id="KW-0732">Signal</keyword>
<sequence length="110" mass="11417">MNSAARLATNLLVSGGLSLAGIGLVVGTAQAEPAPVTVIPEGAAQTVVDVVAENTGFRPTDVTCPAGVEAKVGQQFECRFTGPEGPYTAYLQIMTVDGQYVEYSIATRRN</sequence>
<reference evidence="3 4" key="1">
    <citation type="journal article" date="2019" name="Emerg. Microbes Infect.">
        <title>Comprehensive subspecies identification of 175 nontuberculous mycobacteria species based on 7547 genomic profiles.</title>
        <authorList>
            <person name="Matsumoto Y."/>
            <person name="Kinjo T."/>
            <person name="Motooka D."/>
            <person name="Nabeya D."/>
            <person name="Jung N."/>
            <person name="Uechi K."/>
            <person name="Horii T."/>
            <person name="Iida T."/>
            <person name="Fujita J."/>
            <person name="Nakamura S."/>
        </authorList>
    </citation>
    <scope>NUCLEOTIDE SEQUENCE [LARGE SCALE GENOMIC DNA]</scope>
    <source>
        <strain evidence="3 4">JCM 6399</strain>
    </source>
</reference>